<name>A0A811BLU8_9VIRU</name>
<feature type="compositionally biased region" description="Basic and acidic residues" evidence="1">
    <location>
        <begin position="13"/>
        <end position="24"/>
    </location>
</feature>
<feature type="compositionally biased region" description="Basic and acidic residues" evidence="1">
    <location>
        <begin position="50"/>
        <end position="59"/>
    </location>
</feature>
<protein>
    <submittedName>
        <fullName evidence="2">Uncharacterized protein</fullName>
    </submittedName>
</protein>
<feature type="region of interest" description="Disordered" evidence="1">
    <location>
        <begin position="1"/>
        <end position="61"/>
    </location>
</feature>
<sequence length="500" mass="52876">MLGRGPGRRRVRSASEARSVHRADNTALNHNMRRAGGTASPRPTAKRHGAHGEKKEERPGIALTLRAGARARILESVSVVHAMQRATSGSAPTAPALQEQRRRQQQGALQFLNIFAQTLAEGTEDAIDRAERLCASAPALCGIAWPALANAFPEAADLLLGPAVPGAPPRALSPRQVLVWARWREAHRLFDAGHFDLLEQFCVSSPGRRRMCDTGGLGWVRDYVAAFDPAAEPFFGPGGLDDTLTQLLVWRRQQADRRRRALYGLGVAYDEWLAQAEDRGGVADGQAEPSAITMASAPENDLQLRLRGLLGTSRVVDVVPLGASAAPPDRVSPIPVMNAPIDRWTPEAVASGAAFAGVVPGGTDAVIMAVSDAIADAELRGLDLAVDAALRRRRRAHADASVGAATAEQVAEADRAVAERVAERDEAVAAAAEPGGSADIGTAFPGTGVYLMNVFVGDALIPTLGVIPAAPLALPPPDCPQCIERMAMGLPPIIGRHPRH</sequence>
<reference evidence="2" key="1">
    <citation type="submission" date="2021-04" db="EMBL/GenBank/DDBJ databases">
        <title>Draft Genome Sequence of Pandoravirus japonicus, Isolated from the Sabaishi River of Niigata, Japan.</title>
        <authorList>
            <person name="Hosokawa N."/>
            <person name="Takahashi H."/>
            <person name="Aoki K."/>
            <person name="Takemura M."/>
        </authorList>
    </citation>
    <scope>NUCLEOTIDE SEQUENCE</scope>
</reference>
<evidence type="ECO:0000313" key="2">
    <source>
        <dbReference type="EMBL" id="BCU02969.1"/>
    </source>
</evidence>
<evidence type="ECO:0000313" key="3">
    <source>
        <dbReference type="Proteomes" id="UP001253637"/>
    </source>
</evidence>
<organism evidence="2 3">
    <name type="scientific">Pandoravirus japonicus</name>
    <dbReference type="NCBI Taxonomy" id="2823154"/>
    <lineage>
        <taxon>Viruses</taxon>
        <taxon>Pandoravirus</taxon>
    </lineage>
</organism>
<dbReference type="EMBL" id="LC625835">
    <property type="protein sequence ID" value="BCU02969.1"/>
    <property type="molecule type" value="Genomic_DNA"/>
</dbReference>
<dbReference type="Proteomes" id="UP001253637">
    <property type="component" value="Segment"/>
</dbReference>
<proteinExistence type="predicted"/>
<feature type="compositionally biased region" description="Basic residues" evidence="1">
    <location>
        <begin position="1"/>
        <end position="12"/>
    </location>
</feature>
<evidence type="ECO:0000256" key="1">
    <source>
        <dbReference type="SAM" id="MobiDB-lite"/>
    </source>
</evidence>
<accession>A0A811BLU8</accession>